<dbReference type="Proteomes" id="UP000315983">
    <property type="component" value="Unassembled WGS sequence"/>
</dbReference>
<protein>
    <submittedName>
        <fullName evidence="8">DNA-directed RNA polymerase sigma-70 factor</fullName>
    </submittedName>
    <submittedName>
        <fullName evidence="9">RNA polymerase sigma-70 factor (Sigma-E family)</fullName>
    </submittedName>
</protein>
<reference evidence="8 11" key="2">
    <citation type="submission" date="2021-03" db="EMBL/GenBank/DDBJ databases">
        <title>Whole genome shotgun sequence of Salinispora arenicola NBRC 105043.</title>
        <authorList>
            <person name="Komaki H."/>
            <person name="Tamura T."/>
        </authorList>
    </citation>
    <scope>NUCLEOTIDE SEQUENCE [LARGE SCALE GENOMIC DNA]</scope>
    <source>
        <strain evidence="8 11">NBRC 105043</strain>
    </source>
</reference>
<dbReference type="RefSeq" id="WP_016814361.1">
    <property type="nucleotide sequence ID" value="NZ_BOQM01000002.1"/>
</dbReference>
<keyword evidence="11" id="KW-1185">Reference proteome</keyword>
<feature type="domain" description="RNA polymerase sigma factor 70 region 4 type 2" evidence="7">
    <location>
        <begin position="106"/>
        <end position="157"/>
    </location>
</feature>
<dbReference type="InterPro" id="IPR036388">
    <property type="entry name" value="WH-like_DNA-bd_sf"/>
</dbReference>
<dbReference type="PANTHER" id="PTHR43133">
    <property type="entry name" value="RNA POLYMERASE ECF-TYPE SIGMA FACTO"/>
    <property type="match status" value="1"/>
</dbReference>
<dbReference type="PANTHER" id="PTHR43133:SF50">
    <property type="entry name" value="ECF RNA POLYMERASE SIGMA FACTOR SIGM"/>
    <property type="match status" value="1"/>
</dbReference>
<evidence type="ECO:0000313" key="8">
    <source>
        <dbReference type="EMBL" id="GIM81763.1"/>
    </source>
</evidence>
<dbReference type="InterPro" id="IPR007627">
    <property type="entry name" value="RNA_pol_sigma70_r2"/>
</dbReference>
<dbReference type="GO" id="GO:0006352">
    <property type="term" value="P:DNA-templated transcription initiation"/>
    <property type="evidence" value="ECO:0007669"/>
    <property type="project" value="InterPro"/>
</dbReference>
<gene>
    <name evidence="9" type="ORF">FB564_0699</name>
    <name evidence="8" type="ORF">Sar04_03830</name>
</gene>
<dbReference type="InterPro" id="IPR013249">
    <property type="entry name" value="RNA_pol_sigma70_r4_t2"/>
</dbReference>
<evidence type="ECO:0000256" key="2">
    <source>
        <dbReference type="ARBA" id="ARBA00023015"/>
    </source>
</evidence>
<dbReference type="GO" id="GO:0000428">
    <property type="term" value="C:DNA-directed RNA polymerase complex"/>
    <property type="evidence" value="ECO:0007669"/>
    <property type="project" value="UniProtKB-KW"/>
</dbReference>
<evidence type="ECO:0000313" key="11">
    <source>
        <dbReference type="Proteomes" id="UP000677457"/>
    </source>
</evidence>
<keyword evidence="2" id="KW-0805">Transcription regulation</keyword>
<dbReference type="Proteomes" id="UP000677457">
    <property type="component" value="Unassembled WGS sequence"/>
</dbReference>
<dbReference type="InterPro" id="IPR039425">
    <property type="entry name" value="RNA_pol_sigma-70-like"/>
</dbReference>
<evidence type="ECO:0000256" key="3">
    <source>
        <dbReference type="ARBA" id="ARBA00023082"/>
    </source>
</evidence>
<dbReference type="InterPro" id="IPR013324">
    <property type="entry name" value="RNA_pol_sigma_r3/r4-like"/>
</dbReference>
<feature type="domain" description="RNA polymerase sigma-70 region 2" evidence="6">
    <location>
        <begin position="18"/>
        <end position="79"/>
    </location>
</feature>
<dbReference type="GO" id="GO:0016987">
    <property type="term" value="F:sigma factor activity"/>
    <property type="evidence" value="ECO:0007669"/>
    <property type="project" value="UniProtKB-KW"/>
</dbReference>
<evidence type="ECO:0000313" key="10">
    <source>
        <dbReference type="Proteomes" id="UP000315983"/>
    </source>
</evidence>
<sequence>MAGQDQYAGFREFVLSRGQALSRAAYLLTGDHQAAEDLLQEALTRTVRHWRRIERDGRPEAYVRTVMVNQLRSWYRRRRPIELPTASVPDRPGGADVADHVTQQAALARLLAWLPPRQRAVLYLRYYEDLSEVDTARLLRCSVGTVKRHTHDALVRLRKQPAHLLDSHPTSEAQR</sequence>
<dbReference type="EMBL" id="VFOL01000001">
    <property type="protein sequence ID" value="TQL35636.1"/>
    <property type="molecule type" value="Genomic_DNA"/>
</dbReference>
<keyword evidence="4" id="KW-0238">DNA-binding</keyword>
<dbReference type="SUPFAM" id="SSF88946">
    <property type="entry name" value="Sigma2 domain of RNA polymerase sigma factors"/>
    <property type="match status" value="1"/>
</dbReference>
<dbReference type="Gene3D" id="1.10.10.10">
    <property type="entry name" value="Winged helix-like DNA-binding domain superfamily/Winged helix DNA-binding domain"/>
    <property type="match status" value="1"/>
</dbReference>
<dbReference type="SUPFAM" id="SSF88659">
    <property type="entry name" value="Sigma3 and sigma4 domains of RNA polymerase sigma factors"/>
    <property type="match status" value="1"/>
</dbReference>
<keyword evidence="8" id="KW-0240">DNA-directed RNA polymerase</keyword>
<keyword evidence="3" id="KW-0731">Sigma factor</keyword>
<proteinExistence type="inferred from homology"/>
<comment type="similarity">
    <text evidence="1">Belongs to the sigma-70 factor family. ECF subfamily.</text>
</comment>
<evidence type="ECO:0000313" key="9">
    <source>
        <dbReference type="EMBL" id="TQL35636.1"/>
    </source>
</evidence>
<dbReference type="Pfam" id="PF04542">
    <property type="entry name" value="Sigma70_r2"/>
    <property type="match status" value="1"/>
</dbReference>
<evidence type="ECO:0000259" key="7">
    <source>
        <dbReference type="Pfam" id="PF08281"/>
    </source>
</evidence>
<name>A0A542XIJ9_SALAC</name>
<dbReference type="InterPro" id="IPR013325">
    <property type="entry name" value="RNA_pol_sigma_r2"/>
</dbReference>
<dbReference type="Gene3D" id="1.10.1740.10">
    <property type="match status" value="1"/>
</dbReference>
<dbReference type="AlphaFoldDB" id="A0A542XIJ9"/>
<evidence type="ECO:0000259" key="6">
    <source>
        <dbReference type="Pfam" id="PF04542"/>
    </source>
</evidence>
<dbReference type="InterPro" id="IPR014284">
    <property type="entry name" value="RNA_pol_sigma-70_dom"/>
</dbReference>
<reference evidence="9 10" key="1">
    <citation type="submission" date="2019-06" db="EMBL/GenBank/DDBJ databases">
        <title>Sequencing the genomes of 1000 actinobacteria strains.</title>
        <authorList>
            <person name="Klenk H.-P."/>
        </authorList>
    </citation>
    <scope>NUCLEOTIDE SEQUENCE [LARGE SCALE GENOMIC DNA]</scope>
    <source>
        <strain evidence="9 10">DSM 44819</strain>
    </source>
</reference>
<dbReference type="InterPro" id="IPR014325">
    <property type="entry name" value="RNA_pol_sigma-E_actinobac"/>
</dbReference>
<dbReference type="GeneID" id="93770038"/>
<dbReference type="NCBIfam" id="TIGR02983">
    <property type="entry name" value="SigE-fam_strep"/>
    <property type="match status" value="1"/>
</dbReference>
<keyword evidence="5" id="KW-0804">Transcription</keyword>
<evidence type="ECO:0000256" key="4">
    <source>
        <dbReference type="ARBA" id="ARBA00023125"/>
    </source>
</evidence>
<dbReference type="Pfam" id="PF08281">
    <property type="entry name" value="Sigma70_r4_2"/>
    <property type="match status" value="1"/>
</dbReference>
<dbReference type="EMBL" id="BOQM01000002">
    <property type="protein sequence ID" value="GIM81763.1"/>
    <property type="molecule type" value="Genomic_DNA"/>
</dbReference>
<evidence type="ECO:0000256" key="5">
    <source>
        <dbReference type="ARBA" id="ARBA00023163"/>
    </source>
</evidence>
<evidence type="ECO:0000256" key="1">
    <source>
        <dbReference type="ARBA" id="ARBA00010641"/>
    </source>
</evidence>
<dbReference type="CDD" id="cd06171">
    <property type="entry name" value="Sigma70_r4"/>
    <property type="match status" value="1"/>
</dbReference>
<comment type="caution">
    <text evidence="9">The sequence shown here is derived from an EMBL/GenBank/DDBJ whole genome shotgun (WGS) entry which is preliminary data.</text>
</comment>
<organism evidence="9 10">
    <name type="scientific">Salinispora arenicola</name>
    <dbReference type="NCBI Taxonomy" id="168697"/>
    <lineage>
        <taxon>Bacteria</taxon>
        <taxon>Bacillati</taxon>
        <taxon>Actinomycetota</taxon>
        <taxon>Actinomycetes</taxon>
        <taxon>Micromonosporales</taxon>
        <taxon>Micromonosporaceae</taxon>
        <taxon>Salinispora</taxon>
    </lineage>
</organism>
<dbReference type="NCBIfam" id="TIGR02937">
    <property type="entry name" value="sigma70-ECF"/>
    <property type="match status" value="1"/>
</dbReference>
<accession>A0A542XIJ9</accession>
<dbReference type="GO" id="GO:0003677">
    <property type="term" value="F:DNA binding"/>
    <property type="evidence" value="ECO:0007669"/>
    <property type="project" value="UniProtKB-KW"/>
</dbReference>